<evidence type="ECO:0000259" key="10">
    <source>
        <dbReference type="Pfam" id="PF00768"/>
    </source>
</evidence>
<dbReference type="PROSITE" id="PS51257">
    <property type="entry name" value="PROKAR_LIPOPROTEIN"/>
    <property type="match status" value="1"/>
</dbReference>
<comment type="similarity">
    <text evidence="1 9">Belongs to the peptidase S11 family.</text>
</comment>
<feature type="active site" evidence="7">
    <location>
        <position position="264"/>
    </location>
</feature>
<dbReference type="AlphaFoldDB" id="A0A1G2AR01"/>
<feature type="binding site" evidence="8">
    <location>
        <position position="371"/>
    </location>
    <ligand>
        <name>substrate</name>
    </ligand>
</feature>
<accession>A0A1G2AR01</accession>
<name>A0A1G2AR01_9BACT</name>
<keyword evidence="4" id="KW-0133">Cell shape</keyword>
<keyword evidence="3" id="KW-0378">Hydrolase</keyword>
<evidence type="ECO:0000256" key="5">
    <source>
        <dbReference type="ARBA" id="ARBA00022984"/>
    </source>
</evidence>
<keyword evidence="6" id="KW-0961">Cell wall biogenesis/degradation</keyword>
<dbReference type="STRING" id="1798540.A3B74_03710"/>
<dbReference type="InterPro" id="IPR018044">
    <property type="entry name" value="Peptidase_S11"/>
</dbReference>
<dbReference type="GO" id="GO:0009002">
    <property type="term" value="F:serine-type D-Ala-D-Ala carboxypeptidase activity"/>
    <property type="evidence" value="ECO:0007669"/>
    <property type="project" value="InterPro"/>
</dbReference>
<evidence type="ECO:0000313" key="11">
    <source>
        <dbReference type="EMBL" id="OGY78969.1"/>
    </source>
</evidence>
<evidence type="ECO:0000256" key="9">
    <source>
        <dbReference type="RuleBase" id="RU004016"/>
    </source>
</evidence>
<dbReference type="PRINTS" id="PR00725">
    <property type="entry name" value="DADACBPTASE1"/>
</dbReference>
<dbReference type="PANTHER" id="PTHR21581">
    <property type="entry name" value="D-ALANYL-D-ALANINE CARBOXYPEPTIDASE"/>
    <property type="match status" value="1"/>
</dbReference>
<dbReference type="GO" id="GO:0009252">
    <property type="term" value="P:peptidoglycan biosynthetic process"/>
    <property type="evidence" value="ECO:0007669"/>
    <property type="project" value="UniProtKB-KW"/>
</dbReference>
<feature type="active site" description="Proton acceptor" evidence="7">
    <location>
        <position position="212"/>
    </location>
</feature>
<dbReference type="SUPFAM" id="SSF56601">
    <property type="entry name" value="beta-lactamase/transpeptidase-like"/>
    <property type="match status" value="1"/>
</dbReference>
<feature type="active site" description="Acyl-ester intermediate" evidence="7">
    <location>
        <position position="209"/>
    </location>
</feature>
<evidence type="ECO:0000256" key="3">
    <source>
        <dbReference type="ARBA" id="ARBA00022801"/>
    </source>
</evidence>
<dbReference type="PANTHER" id="PTHR21581:SF26">
    <property type="entry name" value="D-ALANYL-D-ALANINE ENDOPEPTIDASE"/>
    <property type="match status" value="1"/>
</dbReference>
<sequence length="424" mass="47887">MLRRWISTLGSFFIIGCFLLPLPLKAETILYSVFLDSSTLAQGYALEYADVTIDIPPGIFTEALEAKIKRPSEKDIPPFPAHKTLVSEVYIYDIRMQSPQILKKPVGVTLGVQSNTSAMKRLYFFDRNVSQWVSMPSKFNSTTHSIHSSLPFPYSLIAVFEDAQTSGAPALEKDALWSQYDSAAFSVLDRRTKRVLYEKQSYVVRPMASLTKLMTALVALEQGFDFKQVATYDASCDRIGSRLNVKSGETLYVRDLWYTMLAGSANNAAVCFVRALGFDEKTFVRTMNAKANQLGLIHTHFVDATGLSEENVTTAAEFAVIVSEASRYFKVLQATTVPAYRFTTLNRGIPHTIRNTNRFLFNLEYRITAAKTGYTDEALYTQVIAAKNEQGDEIIVVLLGNPSWQDRYDETKQLVRETFQNYRW</sequence>
<evidence type="ECO:0000256" key="6">
    <source>
        <dbReference type="ARBA" id="ARBA00023316"/>
    </source>
</evidence>
<gene>
    <name evidence="11" type="ORF">A3B74_03710</name>
</gene>
<dbReference type="Gene3D" id="3.40.710.10">
    <property type="entry name" value="DD-peptidase/beta-lactamase superfamily"/>
    <property type="match status" value="1"/>
</dbReference>
<evidence type="ECO:0000256" key="2">
    <source>
        <dbReference type="ARBA" id="ARBA00022729"/>
    </source>
</evidence>
<proteinExistence type="inferred from homology"/>
<evidence type="ECO:0000313" key="12">
    <source>
        <dbReference type="Proteomes" id="UP000177165"/>
    </source>
</evidence>
<keyword evidence="5" id="KW-0573">Peptidoglycan synthesis</keyword>
<organism evidence="11 12">
    <name type="scientific">Candidatus Kerfeldbacteria bacterium RIFCSPHIGHO2_02_FULL_42_14</name>
    <dbReference type="NCBI Taxonomy" id="1798540"/>
    <lineage>
        <taxon>Bacteria</taxon>
        <taxon>Candidatus Kerfeldiibacteriota</taxon>
    </lineage>
</organism>
<reference evidence="11 12" key="1">
    <citation type="journal article" date="2016" name="Nat. Commun.">
        <title>Thousands of microbial genomes shed light on interconnected biogeochemical processes in an aquifer system.</title>
        <authorList>
            <person name="Anantharaman K."/>
            <person name="Brown C.T."/>
            <person name="Hug L.A."/>
            <person name="Sharon I."/>
            <person name="Castelle C.J."/>
            <person name="Probst A.J."/>
            <person name="Thomas B.C."/>
            <person name="Singh A."/>
            <person name="Wilkins M.J."/>
            <person name="Karaoz U."/>
            <person name="Brodie E.L."/>
            <person name="Williams K.H."/>
            <person name="Hubbard S.S."/>
            <person name="Banfield J.F."/>
        </authorList>
    </citation>
    <scope>NUCLEOTIDE SEQUENCE [LARGE SCALE GENOMIC DNA]</scope>
</reference>
<dbReference type="InterPro" id="IPR012338">
    <property type="entry name" value="Beta-lactam/transpept-like"/>
</dbReference>
<protein>
    <recommendedName>
        <fullName evidence="10">Peptidase S11 D-alanyl-D-alanine carboxypeptidase A N-terminal domain-containing protein</fullName>
    </recommendedName>
</protein>
<comment type="caution">
    <text evidence="11">The sequence shown here is derived from an EMBL/GenBank/DDBJ whole genome shotgun (WGS) entry which is preliminary data.</text>
</comment>
<feature type="domain" description="Peptidase S11 D-alanyl-D-alanine carboxypeptidase A N-terminal" evidence="10">
    <location>
        <begin position="179"/>
        <end position="398"/>
    </location>
</feature>
<dbReference type="InterPro" id="IPR001967">
    <property type="entry name" value="Peptidase_S11_N"/>
</dbReference>
<evidence type="ECO:0000256" key="4">
    <source>
        <dbReference type="ARBA" id="ARBA00022960"/>
    </source>
</evidence>
<evidence type="ECO:0000256" key="7">
    <source>
        <dbReference type="PIRSR" id="PIRSR618044-1"/>
    </source>
</evidence>
<dbReference type="GO" id="GO:0008360">
    <property type="term" value="P:regulation of cell shape"/>
    <property type="evidence" value="ECO:0007669"/>
    <property type="project" value="UniProtKB-KW"/>
</dbReference>
<dbReference type="GO" id="GO:0006508">
    <property type="term" value="P:proteolysis"/>
    <property type="evidence" value="ECO:0007669"/>
    <property type="project" value="InterPro"/>
</dbReference>
<keyword evidence="2" id="KW-0732">Signal</keyword>
<dbReference type="Proteomes" id="UP000177165">
    <property type="component" value="Unassembled WGS sequence"/>
</dbReference>
<dbReference type="GO" id="GO:0071555">
    <property type="term" value="P:cell wall organization"/>
    <property type="evidence" value="ECO:0007669"/>
    <property type="project" value="UniProtKB-KW"/>
</dbReference>
<dbReference type="Pfam" id="PF00768">
    <property type="entry name" value="Peptidase_S11"/>
    <property type="match status" value="1"/>
</dbReference>
<evidence type="ECO:0000256" key="8">
    <source>
        <dbReference type="PIRSR" id="PIRSR618044-2"/>
    </source>
</evidence>
<evidence type="ECO:0000256" key="1">
    <source>
        <dbReference type="ARBA" id="ARBA00007164"/>
    </source>
</evidence>
<dbReference type="EMBL" id="MHKB01000011">
    <property type="protein sequence ID" value="OGY78969.1"/>
    <property type="molecule type" value="Genomic_DNA"/>
</dbReference>